<dbReference type="EMBL" id="ML211627">
    <property type="protein sequence ID" value="TFK81274.1"/>
    <property type="molecule type" value="Genomic_DNA"/>
</dbReference>
<evidence type="ECO:0000313" key="2">
    <source>
        <dbReference type="Proteomes" id="UP000308197"/>
    </source>
</evidence>
<keyword evidence="2" id="KW-1185">Reference proteome</keyword>
<dbReference type="Proteomes" id="UP000308197">
    <property type="component" value="Unassembled WGS sequence"/>
</dbReference>
<feature type="non-terminal residue" evidence="1">
    <location>
        <position position="1"/>
    </location>
</feature>
<evidence type="ECO:0000313" key="1">
    <source>
        <dbReference type="EMBL" id="TFK81274.1"/>
    </source>
</evidence>
<gene>
    <name evidence="1" type="ORF">K466DRAFT_502420</name>
</gene>
<protein>
    <submittedName>
        <fullName evidence="1">Uncharacterized protein</fullName>
    </submittedName>
</protein>
<proteinExistence type="predicted"/>
<accession>A0A5C3NVC7</accession>
<dbReference type="InParanoid" id="A0A5C3NVC7"/>
<organism evidence="1 2">
    <name type="scientific">Polyporus arcularius HHB13444</name>
    <dbReference type="NCBI Taxonomy" id="1314778"/>
    <lineage>
        <taxon>Eukaryota</taxon>
        <taxon>Fungi</taxon>
        <taxon>Dikarya</taxon>
        <taxon>Basidiomycota</taxon>
        <taxon>Agaricomycotina</taxon>
        <taxon>Agaricomycetes</taxon>
        <taxon>Polyporales</taxon>
        <taxon>Polyporaceae</taxon>
        <taxon>Polyporus</taxon>
    </lineage>
</organism>
<name>A0A5C3NVC7_9APHY</name>
<dbReference type="AlphaFoldDB" id="A0A5C3NVC7"/>
<reference evidence="1 2" key="1">
    <citation type="journal article" date="2019" name="Nat. Ecol. Evol.">
        <title>Megaphylogeny resolves global patterns of mushroom evolution.</title>
        <authorList>
            <person name="Varga T."/>
            <person name="Krizsan K."/>
            <person name="Foldi C."/>
            <person name="Dima B."/>
            <person name="Sanchez-Garcia M."/>
            <person name="Sanchez-Ramirez S."/>
            <person name="Szollosi G.J."/>
            <person name="Szarkandi J.G."/>
            <person name="Papp V."/>
            <person name="Albert L."/>
            <person name="Andreopoulos W."/>
            <person name="Angelini C."/>
            <person name="Antonin V."/>
            <person name="Barry K.W."/>
            <person name="Bougher N.L."/>
            <person name="Buchanan P."/>
            <person name="Buyck B."/>
            <person name="Bense V."/>
            <person name="Catcheside P."/>
            <person name="Chovatia M."/>
            <person name="Cooper J."/>
            <person name="Damon W."/>
            <person name="Desjardin D."/>
            <person name="Finy P."/>
            <person name="Geml J."/>
            <person name="Haridas S."/>
            <person name="Hughes K."/>
            <person name="Justo A."/>
            <person name="Karasinski D."/>
            <person name="Kautmanova I."/>
            <person name="Kiss B."/>
            <person name="Kocsube S."/>
            <person name="Kotiranta H."/>
            <person name="LaButti K.M."/>
            <person name="Lechner B.E."/>
            <person name="Liimatainen K."/>
            <person name="Lipzen A."/>
            <person name="Lukacs Z."/>
            <person name="Mihaltcheva S."/>
            <person name="Morgado L.N."/>
            <person name="Niskanen T."/>
            <person name="Noordeloos M.E."/>
            <person name="Ohm R.A."/>
            <person name="Ortiz-Santana B."/>
            <person name="Ovrebo C."/>
            <person name="Racz N."/>
            <person name="Riley R."/>
            <person name="Savchenko A."/>
            <person name="Shiryaev A."/>
            <person name="Soop K."/>
            <person name="Spirin V."/>
            <person name="Szebenyi C."/>
            <person name="Tomsovsky M."/>
            <person name="Tulloss R.E."/>
            <person name="Uehling J."/>
            <person name="Grigoriev I.V."/>
            <person name="Vagvolgyi C."/>
            <person name="Papp T."/>
            <person name="Martin F.M."/>
            <person name="Miettinen O."/>
            <person name="Hibbett D.S."/>
            <person name="Nagy L.G."/>
        </authorList>
    </citation>
    <scope>NUCLEOTIDE SEQUENCE [LARGE SCALE GENOMIC DNA]</scope>
    <source>
        <strain evidence="1 2">HHB13444</strain>
    </source>
</reference>
<sequence>LRKNWTAPIYGLYRADVKAAIIDGDRCHIFTCSRCNHSVNRFLETKDCGSTSNLRLHAKGCWGKDVVSRLEKTKNLHESRKAAKGFLKTGKLTEYFCSQKGDHIVTYQQQTLTRMEMRYVSESA</sequence>